<organism evidence="2 3">
    <name type="scientific">Champsocephalus esox</name>
    <name type="common">pike icefish</name>
    <dbReference type="NCBI Taxonomy" id="159716"/>
    <lineage>
        <taxon>Eukaryota</taxon>
        <taxon>Metazoa</taxon>
        <taxon>Chordata</taxon>
        <taxon>Craniata</taxon>
        <taxon>Vertebrata</taxon>
        <taxon>Euteleostomi</taxon>
        <taxon>Actinopterygii</taxon>
        <taxon>Neopterygii</taxon>
        <taxon>Teleostei</taxon>
        <taxon>Neoteleostei</taxon>
        <taxon>Acanthomorphata</taxon>
        <taxon>Eupercaria</taxon>
        <taxon>Perciformes</taxon>
        <taxon>Notothenioidei</taxon>
        <taxon>Channichthyidae</taxon>
        <taxon>Champsocephalus</taxon>
    </lineage>
</organism>
<evidence type="ECO:0000313" key="2">
    <source>
        <dbReference type="EMBL" id="KAK5886754.1"/>
    </source>
</evidence>
<accession>A0AAN8BLH5</accession>
<feature type="region of interest" description="Disordered" evidence="1">
    <location>
        <begin position="48"/>
        <end position="67"/>
    </location>
</feature>
<reference evidence="2 3" key="1">
    <citation type="journal article" date="2023" name="Mol. Biol. Evol.">
        <title>Genomics of Secondarily Temperate Adaptation in the Only Non-Antarctic Icefish.</title>
        <authorList>
            <person name="Rivera-Colon A.G."/>
            <person name="Rayamajhi N."/>
            <person name="Minhas B.F."/>
            <person name="Madrigal G."/>
            <person name="Bilyk K.T."/>
            <person name="Yoon V."/>
            <person name="Hune M."/>
            <person name="Gregory S."/>
            <person name="Cheng C.H.C."/>
            <person name="Catchen J.M."/>
        </authorList>
    </citation>
    <scope>NUCLEOTIDE SEQUENCE [LARGE SCALE GENOMIC DNA]</scope>
    <source>
        <strain evidence="2">JC2023a</strain>
    </source>
</reference>
<evidence type="ECO:0000256" key="1">
    <source>
        <dbReference type="SAM" id="MobiDB-lite"/>
    </source>
</evidence>
<dbReference type="AlphaFoldDB" id="A0AAN8BLH5"/>
<dbReference type="EMBL" id="JAULUE010002059">
    <property type="protein sequence ID" value="KAK5886754.1"/>
    <property type="molecule type" value="Genomic_DNA"/>
</dbReference>
<sequence length="67" mass="7188">MGEQRGRSPHLFLLSQQLSSEGTGPVELASLGKGHCARQVSLLPSWHCSKSHTHTDTHRAGASRAKA</sequence>
<keyword evidence="3" id="KW-1185">Reference proteome</keyword>
<dbReference type="Proteomes" id="UP001335648">
    <property type="component" value="Unassembled WGS sequence"/>
</dbReference>
<evidence type="ECO:0000313" key="3">
    <source>
        <dbReference type="Proteomes" id="UP001335648"/>
    </source>
</evidence>
<comment type="caution">
    <text evidence="2">The sequence shown here is derived from an EMBL/GenBank/DDBJ whole genome shotgun (WGS) entry which is preliminary data.</text>
</comment>
<protein>
    <submittedName>
        <fullName evidence="2">Uncharacterized protein</fullName>
    </submittedName>
</protein>
<proteinExistence type="predicted"/>
<name>A0AAN8BLH5_9TELE</name>
<gene>
    <name evidence="2" type="ORF">CesoFtcFv8_017758</name>
</gene>